<protein>
    <recommendedName>
        <fullName evidence="4">Lipocalin-like domain-containing protein</fullName>
    </recommendedName>
</protein>
<dbReference type="EMBL" id="BMLS01000001">
    <property type="protein sequence ID" value="GGO66120.1"/>
    <property type="molecule type" value="Genomic_DNA"/>
</dbReference>
<accession>A0A917YTX3</accession>
<evidence type="ECO:0000256" key="1">
    <source>
        <dbReference type="SAM" id="SignalP"/>
    </source>
</evidence>
<evidence type="ECO:0000313" key="2">
    <source>
        <dbReference type="EMBL" id="GGO66120.1"/>
    </source>
</evidence>
<evidence type="ECO:0000313" key="3">
    <source>
        <dbReference type="Proteomes" id="UP000606935"/>
    </source>
</evidence>
<feature type="signal peptide" evidence="1">
    <location>
        <begin position="1"/>
        <end position="23"/>
    </location>
</feature>
<proteinExistence type="predicted"/>
<feature type="chain" id="PRO_5037249862" description="Lipocalin-like domain-containing protein" evidence="1">
    <location>
        <begin position="24"/>
        <end position="117"/>
    </location>
</feature>
<comment type="caution">
    <text evidence="2">The sequence shown here is derived from an EMBL/GenBank/DDBJ whole genome shotgun (WGS) entry which is preliminary data.</text>
</comment>
<organism evidence="2 3">
    <name type="scientific">Bowmanella pacifica</name>
    <dbReference type="NCBI Taxonomy" id="502051"/>
    <lineage>
        <taxon>Bacteria</taxon>
        <taxon>Pseudomonadati</taxon>
        <taxon>Pseudomonadota</taxon>
        <taxon>Gammaproteobacteria</taxon>
        <taxon>Alteromonadales</taxon>
        <taxon>Alteromonadaceae</taxon>
        <taxon>Bowmanella</taxon>
    </lineage>
</organism>
<dbReference type="PROSITE" id="PS51257">
    <property type="entry name" value="PROKAR_LIPOPROTEIN"/>
    <property type="match status" value="1"/>
</dbReference>
<evidence type="ECO:0008006" key="4">
    <source>
        <dbReference type="Google" id="ProtNLM"/>
    </source>
</evidence>
<reference evidence="2" key="2">
    <citation type="submission" date="2020-09" db="EMBL/GenBank/DDBJ databases">
        <authorList>
            <person name="Sun Q."/>
            <person name="Zhou Y."/>
        </authorList>
    </citation>
    <scope>NUCLEOTIDE SEQUENCE</scope>
    <source>
        <strain evidence="2">CGMCC 1.7086</strain>
    </source>
</reference>
<gene>
    <name evidence="2" type="ORF">GCM10010982_09570</name>
</gene>
<reference evidence="2" key="1">
    <citation type="journal article" date="2014" name="Int. J. Syst. Evol. Microbiol.">
        <title>Complete genome sequence of Corynebacterium casei LMG S-19264T (=DSM 44701T), isolated from a smear-ripened cheese.</title>
        <authorList>
            <consortium name="US DOE Joint Genome Institute (JGI-PGF)"/>
            <person name="Walter F."/>
            <person name="Albersmeier A."/>
            <person name="Kalinowski J."/>
            <person name="Ruckert C."/>
        </authorList>
    </citation>
    <scope>NUCLEOTIDE SEQUENCE</scope>
    <source>
        <strain evidence="2">CGMCC 1.7086</strain>
    </source>
</reference>
<sequence>MIAKTGYFLIAVLQLLILGACSATEANIIGEWKLQSVTYADGSVNNLDDGNQVIIHENEIIEQIKGHGRRSYPYTRKGLVLMLEPAGEQVEWQILKAEANAMEILTPIGTYNLHRIQ</sequence>
<name>A0A917YTX3_9ALTE</name>
<dbReference type="AlphaFoldDB" id="A0A917YTX3"/>
<dbReference type="Proteomes" id="UP000606935">
    <property type="component" value="Unassembled WGS sequence"/>
</dbReference>
<keyword evidence="3" id="KW-1185">Reference proteome</keyword>
<keyword evidence="1" id="KW-0732">Signal</keyword>
<dbReference type="RefSeq" id="WP_188691023.1">
    <property type="nucleotide sequence ID" value="NZ_BMLS01000001.1"/>
</dbReference>